<dbReference type="PANTHER" id="PTHR39426">
    <property type="entry name" value="HOMOLOGY TO DEATH-ON-CURING PROTEIN OF PHAGE P1"/>
    <property type="match status" value="1"/>
</dbReference>
<name>A0A9P9H0V3_FUSRE</name>
<proteinExistence type="predicted"/>
<dbReference type="Gene3D" id="1.20.120.1870">
    <property type="entry name" value="Fic/DOC protein, Fido domain"/>
    <property type="match status" value="1"/>
</dbReference>
<dbReference type="Pfam" id="PF02661">
    <property type="entry name" value="Fic"/>
    <property type="match status" value="1"/>
</dbReference>
<dbReference type="SUPFAM" id="SSF140931">
    <property type="entry name" value="Fic-like"/>
    <property type="match status" value="1"/>
</dbReference>
<evidence type="ECO:0000313" key="3">
    <source>
        <dbReference type="Proteomes" id="UP000720189"/>
    </source>
</evidence>
<dbReference type="EMBL" id="JAGMUX010000009">
    <property type="protein sequence ID" value="KAH7248631.1"/>
    <property type="molecule type" value="Genomic_DNA"/>
</dbReference>
<dbReference type="OrthoDB" id="3049701at2759"/>
<dbReference type="AlphaFoldDB" id="A0A9P9H0V3"/>
<feature type="domain" description="Fido" evidence="1">
    <location>
        <begin position="1"/>
        <end position="128"/>
    </location>
</feature>
<evidence type="ECO:0000313" key="2">
    <source>
        <dbReference type="EMBL" id="KAH7248631.1"/>
    </source>
</evidence>
<dbReference type="InterPro" id="IPR006440">
    <property type="entry name" value="Doc"/>
</dbReference>
<dbReference type="InterPro" id="IPR003812">
    <property type="entry name" value="Fido"/>
</dbReference>
<dbReference type="PANTHER" id="PTHR39426:SF1">
    <property type="entry name" value="HOMOLOGY TO DEATH-ON-CURING PROTEIN OF PHAGE P1"/>
    <property type="match status" value="1"/>
</dbReference>
<dbReference type="Proteomes" id="UP000720189">
    <property type="component" value="Unassembled WGS sequence"/>
</dbReference>
<accession>A0A9P9H0V3</accession>
<dbReference type="PROSITE" id="PS51459">
    <property type="entry name" value="FIDO"/>
    <property type="match status" value="1"/>
</dbReference>
<protein>
    <recommendedName>
        <fullName evidence="1">Fido domain-containing protein</fullName>
    </recommendedName>
</protein>
<organism evidence="2 3">
    <name type="scientific">Fusarium redolens</name>
    <dbReference type="NCBI Taxonomy" id="48865"/>
    <lineage>
        <taxon>Eukaryota</taxon>
        <taxon>Fungi</taxon>
        <taxon>Dikarya</taxon>
        <taxon>Ascomycota</taxon>
        <taxon>Pezizomycotina</taxon>
        <taxon>Sordariomycetes</taxon>
        <taxon>Hypocreomycetidae</taxon>
        <taxon>Hypocreales</taxon>
        <taxon>Nectriaceae</taxon>
        <taxon>Fusarium</taxon>
        <taxon>Fusarium redolens species complex</taxon>
    </lineage>
</organism>
<dbReference type="InterPro" id="IPR053737">
    <property type="entry name" value="Type_II_TA_Toxin"/>
</dbReference>
<dbReference type="NCBIfam" id="TIGR01550">
    <property type="entry name" value="DOC_P1"/>
    <property type="match status" value="1"/>
</dbReference>
<gene>
    <name evidence="2" type="ORF">BKA55DRAFT_569597</name>
</gene>
<dbReference type="InterPro" id="IPR036597">
    <property type="entry name" value="Fido-like_dom_sf"/>
</dbReference>
<reference evidence="2" key="1">
    <citation type="journal article" date="2021" name="Nat. Commun.">
        <title>Genetic determinants of endophytism in the Arabidopsis root mycobiome.</title>
        <authorList>
            <person name="Mesny F."/>
            <person name="Miyauchi S."/>
            <person name="Thiergart T."/>
            <person name="Pickel B."/>
            <person name="Atanasova L."/>
            <person name="Karlsson M."/>
            <person name="Huettel B."/>
            <person name="Barry K.W."/>
            <person name="Haridas S."/>
            <person name="Chen C."/>
            <person name="Bauer D."/>
            <person name="Andreopoulos W."/>
            <person name="Pangilinan J."/>
            <person name="LaButti K."/>
            <person name="Riley R."/>
            <person name="Lipzen A."/>
            <person name="Clum A."/>
            <person name="Drula E."/>
            <person name="Henrissat B."/>
            <person name="Kohler A."/>
            <person name="Grigoriev I.V."/>
            <person name="Martin F.M."/>
            <person name="Hacquard S."/>
        </authorList>
    </citation>
    <scope>NUCLEOTIDE SEQUENCE</scope>
    <source>
        <strain evidence="2">MPI-CAGE-AT-0023</strain>
    </source>
</reference>
<dbReference type="GO" id="GO:0016301">
    <property type="term" value="F:kinase activity"/>
    <property type="evidence" value="ECO:0007669"/>
    <property type="project" value="InterPro"/>
</dbReference>
<sequence length="128" mass="14817">MSAHQFRFLTASQIIRLYETNIIRARPTQATYLESAVFSPQQHMHYGQNDLFQLASILAQKITLNHAYQDGNKRTALIAANMFLQLHGYQLRWHSLPATKSMTRLRTLMLLLQRDNGMLSSWQASIRV</sequence>
<comment type="caution">
    <text evidence="2">The sequence shown here is derived from an EMBL/GenBank/DDBJ whole genome shotgun (WGS) entry which is preliminary data.</text>
</comment>
<dbReference type="RefSeq" id="XP_046048426.1">
    <property type="nucleotide sequence ID" value="XM_046192946.1"/>
</dbReference>
<dbReference type="GeneID" id="70222900"/>
<evidence type="ECO:0000259" key="1">
    <source>
        <dbReference type="PROSITE" id="PS51459"/>
    </source>
</evidence>
<keyword evidence="3" id="KW-1185">Reference proteome</keyword>